<evidence type="ECO:0000256" key="3">
    <source>
        <dbReference type="ARBA" id="ARBA00008621"/>
    </source>
</evidence>
<dbReference type="NCBIfam" id="TIGR01935">
    <property type="entry name" value="NOT-MenG"/>
    <property type="match status" value="1"/>
</dbReference>
<sequence>MKDLTPDICDQYEDKVTLLELPLANFGRKSAFCGEIATVRCYHDNSKVRDMLQQNGEGKVLFVDGNGSCQRSLLGDNLAELAIKNGWQGVIVNGAIRDAATISEMDLGVKALGTCPFKTEKKDVGEINVSLTINNQMIQPGDYIYADWNGIVMSQEKLEVK</sequence>
<name>A0ABN8E384_9VIBR</name>
<organism evidence="10 11">
    <name type="scientific">Vibrio marisflavi CECT 7928</name>
    <dbReference type="NCBI Taxonomy" id="634439"/>
    <lineage>
        <taxon>Bacteria</taxon>
        <taxon>Pseudomonadati</taxon>
        <taxon>Pseudomonadota</taxon>
        <taxon>Gammaproteobacteria</taxon>
        <taxon>Vibrionales</taxon>
        <taxon>Vibrionaceae</taxon>
        <taxon>Vibrio</taxon>
    </lineage>
</organism>
<dbReference type="EC" id="4.1.1.112" evidence="9"/>
<evidence type="ECO:0000313" key="10">
    <source>
        <dbReference type="EMBL" id="CAH0538754.1"/>
    </source>
</evidence>
<dbReference type="RefSeq" id="WP_237360988.1">
    <property type="nucleotide sequence ID" value="NZ_CAKLDM010000002.1"/>
</dbReference>
<gene>
    <name evidence="10" type="ORF">VMF7928_01644</name>
</gene>
<evidence type="ECO:0000256" key="4">
    <source>
        <dbReference type="ARBA" id="ARBA00011233"/>
    </source>
</evidence>
<keyword evidence="11" id="KW-1185">Reference proteome</keyword>
<dbReference type="CDD" id="cd16841">
    <property type="entry name" value="RraA_family"/>
    <property type="match status" value="1"/>
</dbReference>
<dbReference type="EMBL" id="CAKLDM010000002">
    <property type="protein sequence ID" value="CAH0538754.1"/>
    <property type="molecule type" value="Genomic_DNA"/>
</dbReference>
<evidence type="ECO:0000256" key="9">
    <source>
        <dbReference type="RuleBase" id="RU004338"/>
    </source>
</evidence>
<dbReference type="PANTHER" id="PTHR33254:SF4">
    <property type="entry name" value="4-HYDROXY-4-METHYL-2-OXOGLUTARATE ALDOLASE 3-RELATED"/>
    <property type="match status" value="1"/>
</dbReference>
<comment type="catalytic activity">
    <reaction evidence="8 9">
        <text>oxaloacetate + H(+) = pyruvate + CO2</text>
        <dbReference type="Rhea" id="RHEA:15641"/>
        <dbReference type="ChEBI" id="CHEBI:15361"/>
        <dbReference type="ChEBI" id="CHEBI:15378"/>
        <dbReference type="ChEBI" id="CHEBI:16452"/>
        <dbReference type="ChEBI" id="CHEBI:16526"/>
        <dbReference type="EC" id="4.1.1.112"/>
    </reaction>
</comment>
<dbReference type="SUPFAM" id="SSF89562">
    <property type="entry name" value="RraA-like"/>
    <property type="match status" value="1"/>
</dbReference>
<dbReference type="GO" id="GO:0047443">
    <property type="term" value="F:4-hydroxy-4-methyl-2-oxoglutarate aldolase activity"/>
    <property type="evidence" value="ECO:0007669"/>
    <property type="project" value="UniProtKB-EC"/>
</dbReference>
<dbReference type="InterPro" id="IPR010203">
    <property type="entry name" value="RraA"/>
</dbReference>
<comment type="cofactor">
    <cofactor evidence="2 9">
        <name>a divalent metal cation</name>
        <dbReference type="ChEBI" id="CHEBI:60240"/>
    </cofactor>
</comment>
<dbReference type="InterPro" id="IPR005493">
    <property type="entry name" value="RraA/RraA-like"/>
</dbReference>
<dbReference type="NCBIfam" id="NF006875">
    <property type="entry name" value="PRK09372.1"/>
    <property type="match status" value="1"/>
</dbReference>
<evidence type="ECO:0000256" key="7">
    <source>
        <dbReference type="ARBA" id="ARBA00025046"/>
    </source>
</evidence>
<reference evidence="10" key="1">
    <citation type="submission" date="2021-11" db="EMBL/GenBank/DDBJ databases">
        <authorList>
            <person name="Rodrigo-Torres L."/>
            <person name="Arahal R. D."/>
            <person name="Lucena T."/>
        </authorList>
    </citation>
    <scope>NUCLEOTIDE SEQUENCE</scope>
    <source>
        <strain evidence="10">CECT 7928</strain>
    </source>
</reference>
<evidence type="ECO:0000256" key="5">
    <source>
        <dbReference type="ARBA" id="ARBA00022723"/>
    </source>
</evidence>
<evidence type="ECO:0000313" key="11">
    <source>
        <dbReference type="Proteomes" id="UP000838748"/>
    </source>
</evidence>
<evidence type="ECO:0000256" key="8">
    <source>
        <dbReference type="ARBA" id="ARBA00047973"/>
    </source>
</evidence>
<comment type="subunit">
    <text evidence="4 9">Homotrimer.</text>
</comment>
<dbReference type="Pfam" id="PF03737">
    <property type="entry name" value="RraA-like"/>
    <property type="match status" value="1"/>
</dbReference>
<comment type="similarity">
    <text evidence="3 9">Belongs to the class II aldolase/RraA-like family.</text>
</comment>
<keyword evidence="6 9" id="KW-0456">Lyase</keyword>
<accession>A0ABN8E384</accession>
<dbReference type="EC" id="4.1.3.17" evidence="9"/>
<dbReference type="Gene3D" id="3.50.30.40">
    <property type="entry name" value="Ribonuclease E inhibitor RraA/RraA-like"/>
    <property type="match status" value="1"/>
</dbReference>
<dbReference type="PANTHER" id="PTHR33254">
    <property type="entry name" value="4-HYDROXY-4-METHYL-2-OXOGLUTARATE ALDOLASE 3-RELATED"/>
    <property type="match status" value="1"/>
</dbReference>
<keyword evidence="5 9" id="KW-0479">Metal-binding</keyword>
<dbReference type="NCBIfam" id="NF009134">
    <property type="entry name" value="PRK12487.1"/>
    <property type="match status" value="1"/>
</dbReference>
<comment type="function">
    <text evidence="7 9">Catalyzes the aldol cleavage of 4-hydroxy-4-methyl-2-oxoglutarate (HMG) into 2 molecules of pyruvate. Also contains a secondary oxaloacetate (OAA) decarboxylase activity due to the common pyruvate enolate transition state formed following C-C bond cleavage in the retro-aldol and decarboxylation reactions.</text>
</comment>
<dbReference type="InterPro" id="IPR036704">
    <property type="entry name" value="RraA/RraA-like_sf"/>
</dbReference>
<protein>
    <recommendedName>
        <fullName evidence="9">4-hydroxy-4-methyl-2-oxoglutarate aldolase</fullName>
        <shortName evidence="9">HMG aldolase</shortName>
        <ecNumber evidence="9">4.1.1.112</ecNumber>
        <ecNumber evidence="9">4.1.3.17</ecNumber>
    </recommendedName>
    <alternativeName>
        <fullName evidence="9">Oxaloacetate decarboxylase</fullName>
    </alternativeName>
</protein>
<evidence type="ECO:0000256" key="2">
    <source>
        <dbReference type="ARBA" id="ARBA00001968"/>
    </source>
</evidence>
<evidence type="ECO:0000256" key="6">
    <source>
        <dbReference type="ARBA" id="ARBA00023239"/>
    </source>
</evidence>
<comment type="caution">
    <text evidence="10">The sequence shown here is derived from an EMBL/GenBank/DDBJ whole genome shotgun (WGS) entry which is preliminary data.</text>
</comment>
<proteinExistence type="inferred from homology"/>
<comment type="catalytic activity">
    <reaction evidence="1 9">
        <text>4-hydroxy-4-methyl-2-oxoglutarate = 2 pyruvate</text>
        <dbReference type="Rhea" id="RHEA:22748"/>
        <dbReference type="ChEBI" id="CHEBI:15361"/>
        <dbReference type="ChEBI" id="CHEBI:58276"/>
        <dbReference type="EC" id="4.1.3.17"/>
    </reaction>
</comment>
<evidence type="ECO:0000256" key="1">
    <source>
        <dbReference type="ARBA" id="ARBA00001342"/>
    </source>
</evidence>
<dbReference type="Proteomes" id="UP000838748">
    <property type="component" value="Unassembled WGS sequence"/>
</dbReference>